<gene>
    <name evidence="1" type="ORF">KI387_022223</name>
</gene>
<reference evidence="1 2" key="1">
    <citation type="journal article" date="2021" name="Nat. Plants">
        <title>The Taxus genome provides insights into paclitaxel biosynthesis.</title>
        <authorList>
            <person name="Xiong X."/>
            <person name="Gou J."/>
            <person name="Liao Q."/>
            <person name="Li Y."/>
            <person name="Zhou Q."/>
            <person name="Bi G."/>
            <person name="Li C."/>
            <person name="Du R."/>
            <person name="Wang X."/>
            <person name="Sun T."/>
            <person name="Guo L."/>
            <person name="Liang H."/>
            <person name="Lu P."/>
            <person name="Wu Y."/>
            <person name="Zhang Z."/>
            <person name="Ro D.K."/>
            <person name="Shang Y."/>
            <person name="Huang S."/>
            <person name="Yan J."/>
        </authorList>
    </citation>
    <scope>NUCLEOTIDE SEQUENCE [LARGE SCALE GENOMIC DNA]</scope>
    <source>
        <strain evidence="1">Ta-2019</strain>
    </source>
</reference>
<organism evidence="1 2">
    <name type="scientific">Taxus chinensis</name>
    <name type="common">Chinese yew</name>
    <name type="synonym">Taxus wallichiana var. chinensis</name>
    <dbReference type="NCBI Taxonomy" id="29808"/>
    <lineage>
        <taxon>Eukaryota</taxon>
        <taxon>Viridiplantae</taxon>
        <taxon>Streptophyta</taxon>
        <taxon>Embryophyta</taxon>
        <taxon>Tracheophyta</taxon>
        <taxon>Spermatophyta</taxon>
        <taxon>Pinopsida</taxon>
        <taxon>Pinidae</taxon>
        <taxon>Conifers II</taxon>
        <taxon>Cupressales</taxon>
        <taxon>Taxaceae</taxon>
        <taxon>Taxus</taxon>
    </lineage>
</organism>
<dbReference type="Proteomes" id="UP000824469">
    <property type="component" value="Unassembled WGS sequence"/>
</dbReference>
<dbReference type="AlphaFoldDB" id="A0AA38L6P2"/>
<keyword evidence="2" id="KW-1185">Reference proteome</keyword>
<dbReference type="EMBL" id="JAHRHJ020000005">
    <property type="protein sequence ID" value="KAH9313596.1"/>
    <property type="molecule type" value="Genomic_DNA"/>
</dbReference>
<evidence type="ECO:0000313" key="2">
    <source>
        <dbReference type="Proteomes" id="UP000824469"/>
    </source>
</evidence>
<evidence type="ECO:0000313" key="1">
    <source>
        <dbReference type="EMBL" id="KAH9313596.1"/>
    </source>
</evidence>
<name>A0AA38L6P2_TAXCH</name>
<feature type="non-terminal residue" evidence="1">
    <location>
        <position position="87"/>
    </location>
</feature>
<comment type="caution">
    <text evidence="1">The sequence shown here is derived from an EMBL/GenBank/DDBJ whole genome shotgun (WGS) entry which is preliminary data.</text>
</comment>
<proteinExistence type="predicted"/>
<accession>A0AA38L6P2</accession>
<sequence>MALSREMAREGFEAHTEVIEPKHLELAHLGNHDREPSSTSYGSAPIETTWAAGTHLNLPGNLGLVFGFPVSSIASSQQAILGSRVTR</sequence>
<protein>
    <submittedName>
        <fullName evidence="1">Uncharacterized protein</fullName>
    </submittedName>
</protein>